<dbReference type="PANTHER" id="PTHR43792">
    <property type="entry name" value="GNAT FAMILY, PUTATIVE (AFU_ORTHOLOGUE AFUA_3G00765)-RELATED-RELATED"/>
    <property type="match status" value="1"/>
</dbReference>
<dbReference type="PROSITE" id="PS51186">
    <property type="entry name" value="GNAT"/>
    <property type="match status" value="1"/>
</dbReference>
<dbReference type="GO" id="GO:0016747">
    <property type="term" value="F:acyltransferase activity, transferring groups other than amino-acyl groups"/>
    <property type="evidence" value="ECO:0007669"/>
    <property type="project" value="InterPro"/>
</dbReference>
<organism evidence="2 3">
    <name type="scientific">Acinetobacter bereziniae</name>
    <name type="common">Acinetobacter genomosp. 10</name>
    <dbReference type="NCBI Taxonomy" id="106648"/>
    <lineage>
        <taxon>Bacteria</taxon>
        <taxon>Pseudomonadati</taxon>
        <taxon>Pseudomonadota</taxon>
        <taxon>Gammaproteobacteria</taxon>
        <taxon>Moraxellales</taxon>
        <taxon>Moraxellaceae</taxon>
        <taxon>Acinetobacter</taxon>
    </lineage>
</organism>
<sequence>MSYRVNPKIKLEKFTTLDFEAYFQLVKNVDVMQMITERALSIEEAEVEFELVLSKNQYDQALGNYKILDAQTNHFIGLAKLELDRPDATTAELGYMLLPEFWGKGIASQVVTFLIEHAKKQSQLKDLIAIIDPVNIPSRKILINNGFHSQEFKDFDGLSGEILSLILQK</sequence>
<dbReference type="EMBL" id="WNDP01000126">
    <property type="protein sequence ID" value="KAF1020188.1"/>
    <property type="molecule type" value="Genomic_DNA"/>
</dbReference>
<proteinExistence type="predicted"/>
<dbReference type="CDD" id="cd04301">
    <property type="entry name" value="NAT_SF"/>
    <property type="match status" value="1"/>
</dbReference>
<reference evidence="3" key="1">
    <citation type="journal article" date="2020" name="MBio">
        <title>Horizontal gene transfer to a defensive symbiont with a reduced genome amongst a multipartite beetle microbiome.</title>
        <authorList>
            <person name="Waterworth S.C."/>
            <person name="Florez L.V."/>
            <person name="Rees E.R."/>
            <person name="Hertweck C."/>
            <person name="Kaltenpoth M."/>
            <person name="Kwan J.C."/>
        </authorList>
    </citation>
    <scope>NUCLEOTIDE SEQUENCE [LARGE SCALE GENOMIC DNA]</scope>
</reference>
<comment type="caution">
    <text evidence="2">The sequence shown here is derived from an EMBL/GenBank/DDBJ whole genome shotgun (WGS) entry which is preliminary data.</text>
</comment>
<gene>
    <name evidence="2" type="ORF">GAK29_03698</name>
</gene>
<evidence type="ECO:0000313" key="2">
    <source>
        <dbReference type="EMBL" id="KAF1020188.1"/>
    </source>
</evidence>
<dbReference type="Pfam" id="PF13302">
    <property type="entry name" value="Acetyltransf_3"/>
    <property type="match status" value="1"/>
</dbReference>
<evidence type="ECO:0000313" key="3">
    <source>
        <dbReference type="Proteomes" id="UP000490535"/>
    </source>
</evidence>
<dbReference type="Proteomes" id="UP000490535">
    <property type="component" value="Unassembled WGS sequence"/>
</dbReference>
<dbReference type="SUPFAM" id="SSF55729">
    <property type="entry name" value="Acyl-CoA N-acyltransferases (Nat)"/>
    <property type="match status" value="1"/>
</dbReference>
<dbReference type="PANTHER" id="PTHR43792:SF1">
    <property type="entry name" value="N-ACETYLTRANSFERASE DOMAIN-CONTAINING PROTEIN"/>
    <property type="match status" value="1"/>
</dbReference>
<evidence type="ECO:0000259" key="1">
    <source>
        <dbReference type="PROSITE" id="PS51186"/>
    </source>
</evidence>
<dbReference type="InterPro" id="IPR051531">
    <property type="entry name" value="N-acetyltransferase"/>
</dbReference>
<dbReference type="AlphaFoldDB" id="A0A833UAI9"/>
<feature type="domain" description="N-acetyltransferase" evidence="1">
    <location>
        <begin position="9"/>
        <end position="169"/>
    </location>
</feature>
<dbReference type="InterPro" id="IPR000182">
    <property type="entry name" value="GNAT_dom"/>
</dbReference>
<protein>
    <recommendedName>
        <fullName evidence="1">N-acetyltransferase domain-containing protein</fullName>
    </recommendedName>
</protein>
<name>A0A833UAI9_ACIBZ</name>
<dbReference type="Gene3D" id="3.40.630.30">
    <property type="match status" value="1"/>
</dbReference>
<dbReference type="InterPro" id="IPR016181">
    <property type="entry name" value="Acyl_CoA_acyltransferase"/>
</dbReference>
<accession>A0A833UAI9</accession>